<evidence type="ECO:0000313" key="2">
    <source>
        <dbReference type="Proteomes" id="UP000325440"/>
    </source>
</evidence>
<name>A0A5E4NRJ9_9HEMI</name>
<dbReference type="OrthoDB" id="6629078at2759"/>
<accession>A0A5E4NRJ9</accession>
<dbReference type="AlphaFoldDB" id="A0A5E4NRJ9"/>
<organism evidence="1 2">
    <name type="scientific">Cinara cedri</name>
    <dbReference type="NCBI Taxonomy" id="506608"/>
    <lineage>
        <taxon>Eukaryota</taxon>
        <taxon>Metazoa</taxon>
        <taxon>Ecdysozoa</taxon>
        <taxon>Arthropoda</taxon>
        <taxon>Hexapoda</taxon>
        <taxon>Insecta</taxon>
        <taxon>Pterygota</taxon>
        <taxon>Neoptera</taxon>
        <taxon>Paraneoptera</taxon>
        <taxon>Hemiptera</taxon>
        <taxon>Sternorrhyncha</taxon>
        <taxon>Aphidomorpha</taxon>
        <taxon>Aphidoidea</taxon>
        <taxon>Aphididae</taxon>
        <taxon>Lachninae</taxon>
        <taxon>Cinara</taxon>
    </lineage>
</organism>
<gene>
    <name evidence="1" type="ORF">CINCED_3A004978</name>
</gene>
<proteinExistence type="predicted"/>
<dbReference type="Proteomes" id="UP000325440">
    <property type="component" value="Unassembled WGS sequence"/>
</dbReference>
<keyword evidence="2" id="KW-1185">Reference proteome</keyword>
<reference evidence="1 2" key="1">
    <citation type="submission" date="2019-08" db="EMBL/GenBank/DDBJ databases">
        <authorList>
            <person name="Alioto T."/>
            <person name="Alioto T."/>
            <person name="Gomez Garrido J."/>
        </authorList>
    </citation>
    <scope>NUCLEOTIDE SEQUENCE [LARGE SCALE GENOMIC DNA]</scope>
</reference>
<sequence>MAAFEVAARSKKEKYEQLRAELVSEHGAVEVVPFIVGVLGSWDPNNNKFMRQLCSRKYGDLMRKLCVKDTIRSSRNIYIEHNTGVRQELDLI</sequence>
<protein>
    <submittedName>
        <fullName evidence="1">Uncharacterized protein</fullName>
    </submittedName>
</protein>
<dbReference type="EMBL" id="CABPRJ010002643">
    <property type="protein sequence ID" value="VVC46527.1"/>
    <property type="molecule type" value="Genomic_DNA"/>
</dbReference>
<evidence type="ECO:0000313" key="1">
    <source>
        <dbReference type="EMBL" id="VVC46527.1"/>
    </source>
</evidence>